<evidence type="ECO:0000256" key="9">
    <source>
        <dbReference type="ARBA" id="ARBA00023175"/>
    </source>
</evidence>
<dbReference type="InterPro" id="IPR022780">
    <property type="entry name" value="Dynein_light_int_chain"/>
</dbReference>
<comment type="caution">
    <text evidence="12">The sequence shown here is derived from an EMBL/GenBank/DDBJ whole genome shotgun (WGS) entry which is preliminary data.</text>
</comment>
<comment type="similarity">
    <text evidence="2">Belongs to the dynein light intermediate chain family.</text>
</comment>
<dbReference type="SUPFAM" id="SSF52540">
    <property type="entry name" value="P-loop containing nucleoside triphosphate hydrolases"/>
    <property type="match status" value="1"/>
</dbReference>
<proteinExistence type="inferred from homology"/>
<evidence type="ECO:0000313" key="12">
    <source>
        <dbReference type="EMBL" id="CAG8495572.1"/>
    </source>
</evidence>
<dbReference type="GO" id="GO:0005874">
    <property type="term" value="C:microtubule"/>
    <property type="evidence" value="ECO:0007669"/>
    <property type="project" value="UniProtKB-KW"/>
</dbReference>
<dbReference type="Proteomes" id="UP000789739">
    <property type="component" value="Unassembled WGS sequence"/>
</dbReference>
<dbReference type="Pfam" id="PF05783">
    <property type="entry name" value="DLIC"/>
    <property type="match status" value="1"/>
</dbReference>
<dbReference type="OrthoDB" id="27603at2759"/>
<organism evidence="12 13">
    <name type="scientific">Paraglomus brasilianum</name>
    <dbReference type="NCBI Taxonomy" id="144538"/>
    <lineage>
        <taxon>Eukaryota</taxon>
        <taxon>Fungi</taxon>
        <taxon>Fungi incertae sedis</taxon>
        <taxon>Mucoromycota</taxon>
        <taxon>Glomeromycotina</taxon>
        <taxon>Glomeromycetes</taxon>
        <taxon>Paraglomerales</taxon>
        <taxon>Paraglomeraceae</taxon>
        <taxon>Paraglomus</taxon>
    </lineage>
</organism>
<keyword evidence="13" id="KW-1185">Reference proteome</keyword>
<comment type="subcellular location">
    <subcellularLocation>
        <location evidence="1">Cytoplasm</location>
        <location evidence="1">Cytoskeleton</location>
    </subcellularLocation>
</comment>
<keyword evidence="6" id="KW-0547">Nucleotide-binding</keyword>
<keyword evidence="4" id="KW-0963">Cytoplasm</keyword>
<evidence type="ECO:0000256" key="6">
    <source>
        <dbReference type="ARBA" id="ARBA00022741"/>
    </source>
</evidence>
<dbReference type="InterPro" id="IPR008467">
    <property type="entry name" value="Dynein1_light_intermed_chain"/>
</dbReference>
<dbReference type="GO" id="GO:0005524">
    <property type="term" value="F:ATP binding"/>
    <property type="evidence" value="ECO:0007669"/>
    <property type="project" value="UniProtKB-KW"/>
</dbReference>
<dbReference type="AlphaFoldDB" id="A0A9N8ZF75"/>
<evidence type="ECO:0000256" key="1">
    <source>
        <dbReference type="ARBA" id="ARBA00004245"/>
    </source>
</evidence>
<keyword evidence="3" id="KW-0813">Transport</keyword>
<dbReference type="PANTHER" id="PTHR12688:SF0">
    <property type="entry name" value="DYNEIN LIGHT INTERMEDIATE CHAIN"/>
    <property type="match status" value="1"/>
</dbReference>
<feature type="region of interest" description="Disordered" evidence="11">
    <location>
        <begin position="526"/>
        <end position="565"/>
    </location>
</feature>
<feature type="region of interest" description="Disordered" evidence="11">
    <location>
        <begin position="472"/>
        <end position="506"/>
    </location>
</feature>
<feature type="compositionally biased region" description="Low complexity" evidence="11">
    <location>
        <begin position="526"/>
        <end position="542"/>
    </location>
</feature>
<evidence type="ECO:0000256" key="4">
    <source>
        <dbReference type="ARBA" id="ARBA00022490"/>
    </source>
</evidence>
<feature type="region of interest" description="Disordered" evidence="11">
    <location>
        <begin position="1"/>
        <end position="34"/>
    </location>
</feature>
<feature type="region of interest" description="Disordered" evidence="11">
    <location>
        <begin position="72"/>
        <end position="93"/>
    </location>
</feature>
<keyword evidence="5" id="KW-0493">Microtubule</keyword>
<keyword evidence="8" id="KW-0243">Dynein</keyword>
<feature type="compositionally biased region" description="Low complexity" evidence="11">
    <location>
        <begin position="488"/>
        <end position="500"/>
    </location>
</feature>
<gene>
    <name evidence="12" type="ORF">PBRASI_LOCUS2334</name>
</gene>
<dbReference type="GO" id="GO:0000226">
    <property type="term" value="P:microtubule cytoskeleton organization"/>
    <property type="evidence" value="ECO:0007669"/>
    <property type="project" value="TreeGrafter"/>
</dbReference>
<evidence type="ECO:0000256" key="2">
    <source>
        <dbReference type="ARBA" id="ARBA00006831"/>
    </source>
</evidence>
<feature type="compositionally biased region" description="Polar residues" evidence="11">
    <location>
        <begin position="1"/>
        <end position="25"/>
    </location>
</feature>
<keyword evidence="7" id="KW-0067">ATP-binding</keyword>
<name>A0A9N8ZF75_9GLOM</name>
<dbReference type="GO" id="GO:0007018">
    <property type="term" value="P:microtubule-based movement"/>
    <property type="evidence" value="ECO:0007669"/>
    <property type="project" value="InterPro"/>
</dbReference>
<dbReference type="GO" id="GO:0045504">
    <property type="term" value="F:dynein heavy chain binding"/>
    <property type="evidence" value="ECO:0007669"/>
    <property type="project" value="TreeGrafter"/>
</dbReference>
<evidence type="ECO:0000256" key="3">
    <source>
        <dbReference type="ARBA" id="ARBA00022448"/>
    </source>
</evidence>
<evidence type="ECO:0000256" key="7">
    <source>
        <dbReference type="ARBA" id="ARBA00022840"/>
    </source>
</evidence>
<keyword evidence="10" id="KW-0206">Cytoskeleton</keyword>
<evidence type="ECO:0000256" key="11">
    <source>
        <dbReference type="SAM" id="MobiDB-lite"/>
    </source>
</evidence>
<keyword evidence="9" id="KW-0505">Motor protein</keyword>
<reference evidence="12" key="1">
    <citation type="submission" date="2021-06" db="EMBL/GenBank/DDBJ databases">
        <authorList>
            <person name="Kallberg Y."/>
            <person name="Tangrot J."/>
            <person name="Rosling A."/>
        </authorList>
    </citation>
    <scope>NUCLEOTIDE SEQUENCE</scope>
    <source>
        <strain evidence="12">BR232B</strain>
    </source>
</reference>
<evidence type="ECO:0000256" key="10">
    <source>
        <dbReference type="ARBA" id="ARBA00023212"/>
    </source>
</evidence>
<dbReference type="GO" id="GO:0005868">
    <property type="term" value="C:cytoplasmic dynein complex"/>
    <property type="evidence" value="ECO:0007669"/>
    <property type="project" value="InterPro"/>
</dbReference>
<protein>
    <submittedName>
        <fullName evidence="12">2654_t:CDS:1</fullName>
    </submittedName>
</protein>
<evidence type="ECO:0000256" key="8">
    <source>
        <dbReference type="ARBA" id="ARBA00023017"/>
    </source>
</evidence>
<dbReference type="PANTHER" id="PTHR12688">
    <property type="entry name" value="DYNEIN LIGHT INTERMEDIATE CHAIN"/>
    <property type="match status" value="1"/>
</dbReference>
<accession>A0A9N8ZF75</accession>
<dbReference type="EMBL" id="CAJVPI010000177">
    <property type="protein sequence ID" value="CAG8495572.1"/>
    <property type="molecule type" value="Genomic_DNA"/>
</dbReference>
<evidence type="ECO:0000256" key="5">
    <source>
        <dbReference type="ARBA" id="ARBA00022701"/>
    </source>
</evidence>
<evidence type="ECO:0000313" key="13">
    <source>
        <dbReference type="Proteomes" id="UP000789739"/>
    </source>
</evidence>
<sequence length="581" mass="63556">MAPNTGDSNVNDEQPAQLVDGTSGQKQDREEGIWSSILDSVSSSKVIPTKNAIILGDKESGKSTLISYLKGEDDSDRNSSLNKAEDELSKGDNQSNDLALSYTFVDIDDDEAEDDTIARLGFYQLAGSDKAYHSLLRFALNLTTLPESLIVIVLDWSRPWTFVETLQRWIKVVEQAIDSVKKEGESGSKNGWTKGKVLVEEMTELLEKFIQSYSDSETSAPNSNVLEPESDVALPMGPGTLTTNLGIPLVVVCAKSDNISNLEQDSKFKFKEEQFEYIQQSLRTVCLKYGAALFYTSIQHPETIKNLRKYILYRLLGAKSSSSTNKSAFAFNLKTDVVNKEQVMIPTGWDSWAKINISREFDCKGLSEGWDDDIDRDDSNQSDDSSVSAKKIYDEVIYKEDDDKPLSEQDMIVAEDEQDFFKEYYDTFSKANGEKVQMAPSVVGPMGAAAYTAAYTNIGGIDEERWAKLGIGNKGDQSKSTAQVPASNGVPTNGTVNGVGASAQGPSQNEVLHNFFQGLLEKKALNSGTSRSSQSSANGSATNLSSENPKLSTAATNGTTRKMVKEELEKLRIGTVGTVGK</sequence>
<dbReference type="GO" id="GO:0035974">
    <property type="term" value="C:meiotic spindle pole body"/>
    <property type="evidence" value="ECO:0007669"/>
    <property type="project" value="TreeGrafter"/>
</dbReference>
<feature type="compositionally biased region" description="Polar residues" evidence="11">
    <location>
        <begin position="543"/>
        <end position="560"/>
    </location>
</feature>
<dbReference type="Gene3D" id="3.40.50.300">
    <property type="entry name" value="P-loop containing nucleotide triphosphate hydrolases"/>
    <property type="match status" value="1"/>
</dbReference>
<dbReference type="InterPro" id="IPR027417">
    <property type="entry name" value="P-loop_NTPase"/>
</dbReference>